<evidence type="ECO:0000313" key="4">
    <source>
        <dbReference type="EMBL" id="KAF2195259.1"/>
    </source>
</evidence>
<feature type="region of interest" description="Disordered" evidence="1">
    <location>
        <begin position="533"/>
        <end position="555"/>
    </location>
</feature>
<organism evidence="4 5">
    <name type="scientific">Zopfia rhizophila CBS 207.26</name>
    <dbReference type="NCBI Taxonomy" id="1314779"/>
    <lineage>
        <taxon>Eukaryota</taxon>
        <taxon>Fungi</taxon>
        <taxon>Dikarya</taxon>
        <taxon>Ascomycota</taxon>
        <taxon>Pezizomycotina</taxon>
        <taxon>Dothideomycetes</taxon>
        <taxon>Dothideomycetes incertae sedis</taxon>
        <taxon>Zopfiaceae</taxon>
        <taxon>Zopfia</taxon>
    </lineage>
</organism>
<dbReference type="OrthoDB" id="5321006at2759"/>
<dbReference type="AlphaFoldDB" id="A0A6A6EWU6"/>
<feature type="region of interest" description="Disordered" evidence="1">
    <location>
        <begin position="478"/>
        <end position="504"/>
    </location>
</feature>
<dbReference type="EMBL" id="ML994610">
    <property type="protein sequence ID" value="KAF2195259.1"/>
    <property type="molecule type" value="Genomic_DNA"/>
</dbReference>
<dbReference type="InterPro" id="IPR013859">
    <property type="entry name" value="Ssr4_N"/>
</dbReference>
<dbReference type="Proteomes" id="UP000800200">
    <property type="component" value="Unassembled WGS sequence"/>
</dbReference>
<gene>
    <name evidence="4" type="ORF">K469DRAFT_615668</name>
</gene>
<feature type="region of interest" description="Disordered" evidence="1">
    <location>
        <begin position="222"/>
        <end position="289"/>
    </location>
</feature>
<feature type="compositionally biased region" description="Polar residues" evidence="1">
    <location>
        <begin position="612"/>
        <end position="632"/>
    </location>
</feature>
<feature type="domain" description="SWI/SNF and RSC complexes subunit Ssr4 C-terminal" evidence="3">
    <location>
        <begin position="277"/>
        <end position="705"/>
    </location>
</feature>
<dbReference type="GO" id="GO:0006338">
    <property type="term" value="P:chromatin remodeling"/>
    <property type="evidence" value="ECO:0007669"/>
    <property type="project" value="InterPro"/>
</dbReference>
<proteinExistence type="predicted"/>
<name>A0A6A6EWU6_9PEZI</name>
<feature type="domain" description="SWI/SNF and RSC complexes subunit Ssr4 N-terminal" evidence="2">
    <location>
        <begin position="9"/>
        <end position="211"/>
    </location>
</feature>
<evidence type="ECO:0000259" key="2">
    <source>
        <dbReference type="Pfam" id="PF08549"/>
    </source>
</evidence>
<evidence type="ECO:0000259" key="3">
    <source>
        <dbReference type="Pfam" id="PF20497"/>
    </source>
</evidence>
<feature type="compositionally biased region" description="Low complexity" evidence="1">
    <location>
        <begin position="542"/>
        <end position="555"/>
    </location>
</feature>
<dbReference type="Pfam" id="PF20497">
    <property type="entry name" value="SWI-SNF_Ssr4_C"/>
    <property type="match status" value="1"/>
</dbReference>
<dbReference type="Pfam" id="PF08549">
    <property type="entry name" value="SWI-SNF_Ssr4_N"/>
    <property type="match status" value="1"/>
</dbReference>
<feature type="compositionally biased region" description="Polar residues" evidence="1">
    <location>
        <begin position="482"/>
        <end position="500"/>
    </location>
</feature>
<keyword evidence="5" id="KW-1185">Reference proteome</keyword>
<accession>A0A6A6EWU6</accession>
<feature type="compositionally biased region" description="Polar residues" evidence="1">
    <location>
        <begin position="230"/>
        <end position="240"/>
    </location>
</feature>
<feature type="region of interest" description="Disordered" evidence="1">
    <location>
        <begin position="418"/>
        <end position="444"/>
    </location>
</feature>
<dbReference type="InterPro" id="IPR046464">
    <property type="entry name" value="SWI-SNF_Ssr4_C"/>
</dbReference>
<protein>
    <submittedName>
        <fullName evidence="4">DUF1750-domain-containing protein</fullName>
    </submittedName>
</protein>
<evidence type="ECO:0000256" key="1">
    <source>
        <dbReference type="SAM" id="MobiDB-lite"/>
    </source>
</evidence>
<feature type="compositionally biased region" description="Polar residues" evidence="1">
    <location>
        <begin position="639"/>
        <end position="649"/>
    </location>
</feature>
<sequence>MMNQNHMAQDPSALVPTQILPHVHLVSSYRFPTLPNLQPAQALEYLIKGPQIVNDTSPVAWTYFAAPPADGSVLMTWQPPLLQTRFASDGMVWADPEVGYTLDIRGYSIEMLIHQSGFRYGYEQFATHARTRFRIVRGPGADSSLWIVHYHKAEPGNRFPANRIQLTGELHVQMQQRSYLEKSGQLLRKEFMLRDRSNWPEVKFTQTMPGVQNPPRPYYNPMQPMGAMSRQPQYYQQHQVPTVGGPPPPKRMRQAPPSQQPGGPGVPPSAMAADSTLEDEENTTLGDSLDYLTPREISLTRYTQHHEWMEEIFSSPYAAGQIVPIDLGLGLMGELAPLTDDILDPTAAKSADKEFVPKNYHKLDPERLKEFEKRVADYTAKEEAELERMRAAHTKKITDLKRSRTYIKAERRLREVARNGNATDASRMLDSTEGASPMSDPSQGVMEELENSLGVTFDIKKNAVCIDKGGFIEEQQVLPPAEQSQQVNGNGTAPSNTYTENGELGGLLDESAMDAENSAASLLDQYGSNSLTGTPGANLSVPQISQPQSQSQSAIATPNVLAVDPTQNASFEEQANIAVTSSANDLVDLDVEMSGMTNTEDKCGEGDWVMVDQNNGSGEQAGSNEQPATSTDAPVESADQGTVQASGVDQETTTSMFDTAEFGGFDNLDTAGDALADYTNDGDDLGLDLDNSAFGDAFHGTETHHDETEDGDNA</sequence>
<evidence type="ECO:0000313" key="5">
    <source>
        <dbReference type="Proteomes" id="UP000800200"/>
    </source>
</evidence>
<feature type="region of interest" description="Disordered" evidence="1">
    <location>
        <begin position="610"/>
        <end position="649"/>
    </location>
</feature>
<reference evidence="4" key="1">
    <citation type="journal article" date="2020" name="Stud. Mycol.">
        <title>101 Dothideomycetes genomes: a test case for predicting lifestyles and emergence of pathogens.</title>
        <authorList>
            <person name="Haridas S."/>
            <person name="Albert R."/>
            <person name="Binder M."/>
            <person name="Bloem J."/>
            <person name="Labutti K."/>
            <person name="Salamov A."/>
            <person name="Andreopoulos B."/>
            <person name="Baker S."/>
            <person name="Barry K."/>
            <person name="Bills G."/>
            <person name="Bluhm B."/>
            <person name="Cannon C."/>
            <person name="Castanera R."/>
            <person name="Culley D."/>
            <person name="Daum C."/>
            <person name="Ezra D."/>
            <person name="Gonzalez J."/>
            <person name="Henrissat B."/>
            <person name="Kuo A."/>
            <person name="Liang C."/>
            <person name="Lipzen A."/>
            <person name="Lutzoni F."/>
            <person name="Magnuson J."/>
            <person name="Mondo S."/>
            <person name="Nolan M."/>
            <person name="Ohm R."/>
            <person name="Pangilinan J."/>
            <person name="Park H.-J."/>
            <person name="Ramirez L."/>
            <person name="Alfaro M."/>
            <person name="Sun H."/>
            <person name="Tritt A."/>
            <person name="Yoshinaga Y."/>
            <person name="Zwiers L.-H."/>
            <person name="Turgeon B."/>
            <person name="Goodwin S."/>
            <person name="Spatafora J."/>
            <person name="Crous P."/>
            <person name="Grigoriev I."/>
        </authorList>
    </citation>
    <scope>NUCLEOTIDE SEQUENCE</scope>
    <source>
        <strain evidence="4">CBS 207.26</strain>
    </source>
</reference>